<dbReference type="EMBL" id="JALJOS010000001">
    <property type="protein sequence ID" value="KAK9844654.1"/>
    <property type="molecule type" value="Genomic_DNA"/>
</dbReference>
<evidence type="ECO:0000256" key="3">
    <source>
        <dbReference type="ARBA" id="ARBA00022692"/>
    </source>
</evidence>
<feature type="repeat" description="Solcar" evidence="6">
    <location>
        <begin position="288"/>
        <end position="372"/>
    </location>
</feature>
<name>A0AAW1SFH9_9CHLO</name>
<comment type="similarity">
    <text evidence="7">Belongs to the mitochondrial carrier (TC 2.A.29) family.</text>
</comment>
<dbReference type="Pfam" id="PF00153">
    <property type="entry name" value="Mito_carr"/>
    <property type="match status" value="3"/>
</dbReference>
<comment type="subcellular location">
    <subcellularLocation>
        <location evidence="1">Membrane</location>
        <topology evidence="1">Multi-pass membrane protein</topology>
    </subcellularLocation>
</comment>
<keyword evidence="11" id="KW-1185">Reference proteome</keyword>
<feature type="repeat" description="Solcar" evidence="6">
    <location>
        <begin position="99"/>
        <end position="180"/>
    </location>
</feature>
<dbReference type="AlphaFoldDB" id="A0AAW1SFH9"/>
<dbReference type="GO" id="GO:0055085">
    <property type="term" value="P:transmembrane transport"/>
    <property type="evidence" value="ECO:0007669"/>
    <property type="project" value="InterPro"/>
</dbReference>
<evidence type="ECO:0000256" key="2">
    <source>
        <dbReference type="ARBA" id="ARBA00022448"/>
    </source>
</evidence>
<dbReference type="Proteomes" id="UP001438707">
    <property type="component" value="Unassembled WGS sequence"/>
</dbReference>
<proteinExistence type="inferred from homology"/>
<feature type="transmembrane region" description="Helical" evidence="9">
    <location>
        <begin position="291"/>
        <end position="311"/>
    </location>
</feature>
<evidence type="ECO:0000256" key="9">
    <source>
        <dbReference type="SAM" id="Phobius"/>
    </source>
</evidence>
<comment type="caution">
    <text evidence="10">The sequence shown here is derived from an EMBL/GenBank/DDBJ whole genome shotgun (WGS) entry which is preliminary data.</text>
</comment>
<evidence type="ECO:0008006" key="12">
    <source>
        <dbReference type="Google" id="ProtNLM"/>
    </source>
</evidence>
<keyword evidence="9" id="KW-1133">Transmembrane helix</keyword>
<dbReference type="Gene3D" id="1.50.40.10">
    <property type="entry name" value="Mitochondrial carrier domain"/>
    <property type="match status" value="1"/>
</dbReference>
<reference evidence="10 11" key="1">
    <citation type="journal article" date="2024" name="Nat. Commun.">
        <title>Phylogenomics reveals the evolutionary origins of lichenization in chlorophyte algae.</title>
        <authorList>
            <person name="Puginier C."/>
            <person name="Libourel C."/>
            <person name="Otte J."/>
            <person name="Skaloud P."/>
            <person name="Haon M."/>
            <person name="Grisel S."/>
            <person name="Petersen M."/>
            <person name="Berrin J.G."/>
            <person name="Delaux P.M."/>
            <person name="Dal Grande F."/>
            <person name="Keller J."/>
        </authorList>
    </citation>
    <scope>NUCLEOTIDE SEQUENCE [LARGE SCALE GENOMIC DNA]</scope>
    <source>
        <strain evidence="10 11">SAG 2145</strain>
    </source>
</reference>
<feature type="region of interest" description="Disordered" evidence="8">
    <location>
        <begin position="28"/>
        <end position="49"/>
    </location>
</feature>
<evidence type="ECO:0000256" key="7">
    <source>
        <dbReference type="RuleBase" id="RU000488"/>
    </source>
</evidence>
<dbReference type="PROSITE" id="PS50920">
    <property type="entry name" value="SOLCAR"/>
    <property type="match status" value="3"/>
</dbReference>
<feature type="repeat" description="Solcar" evidence="6">
    <location>
        <begin position="194"/>
        <end position="278"/>
    </location>
</feature>
<dbReference type="InterPro" id="IPR018108">
    <property type="entry name" value="MCP_transmembrane"/>
</dbReference>
<evidence type="ECO:0000313" key="11">
    <source>
        <dbReference type="Proteomes" id="UP001438707"/>
    </source>
</evidence>
<evidence type="ECO:0000256" key="1">
    <source>
        <dbReference type="ARBA" id="ARBA00004141"/>
    </source>
</evidence>
<dbReference type="PRINTS" id="PR00926">
    <property type="entry name" value="MITOCARRIER"/>
</dbReference>
<dbReference type="InterPro" id="IPR023395">
    <property type="entry name" value="MCP_dom_sf"/>
</dbReference>
<gene>
    <name evidence="10" type="ORF">WJX74_005189</name>
</gene>
<evidence type="ECO:0000256" key="4">
    <source>
        <dbReference type="ARBA" id="ARBA00022737"/>
    </source>
</evidence>
<feature type="transmembrane region" description="Helical" evidence="9">
    <location>
        <begin position="249"/>
        <end position="271"/>
    </location>
</feature>
<keyword evidence="2 7" id="KW-0813">Transport</keyword>
<evidence type="ECO:0000256" key="6">
    <source>
        <dbReference type="PROSITE-ProRule" id="PRU00282"/>
    </source>
</evidence>
<dbReference type="GO" id="GO:0016020">
    <property type="term" value="C:membrane"/>
    <property type="evidence" value="ECO:0007669"/>
    <property type="project" value="UniProtKB-SubCell"/>
</dbReference>
<organism evidence="10 11">
    <name type="scientific">Apatococcus lobatus</name>
    <dbReference type="NCBI Taxonomy" id="904363"/>
    <lineage>
        <taxon>Eukaryota</taxon>
        <taxon>Viridiplantae</taxon>
        <taxon>Chlorophyta</taxon>
        <taxon>core chlorophytes</taxon>
        <taxon>Trebouxiophyceae</taxon>
        <taxon>Chlorellales</taxon>
        <taxon>Chlorellaceae</taxon>
        <taxon>Apatococcus</taxon>
    </lineage>
</organism>
<accession>A0AAW1SFH9</accession>
<dbReference type="SUPFAM" id="SSF103506">
    <property type="entry name" value="Mitochondrial carrier"/>
    <property type="match status" value="1"/>
</dbReference>
<keyword evidence="3 6" id="KW-0812">Transmembrane</keyword>
<feature type="compositionally biased region" description="Polar residues" evidence="8">
    <location>
        <begin position="31"/>
        <end position="41"/>
    </location>
</feature>
<sequence>MSNVVSSSSFASSSFSVHELLSITRSDVDTAANQPGPTTLCQDAWGKYPAPRRRGSNAQPLFQLGSGVLQHQHHIFTKRPARIIRRSVSRQRAAAQKLPEVTKRLLAGGFAGLIGKTLTAPLEKVRLQMMNGTGSILEVVKLTWSRGGAAAFFSGNAADVLRVMPARGIELAAFDLYKRLLSPLNQHYHKGDEAGWLATGLAGGAAGVTSTIALFPLETVRTRIAVHHGAYTGIGDCLKQTVAKEGFKGLYQGLDASLIGVIPYAAFRLGLYDGFKWLHKRATQEDSMSPGASMVFGAAAGLIAASLTFPIEVTRRRMMLGSGQGANAFSLMLHIANTEGWRSLYKGLLITWIKQVPQNAFTFAAYDTAKDWLDVS</sequence>
<keyword evidence="4" id="KW-0677">Repeat</keyword>
<evidence type="ECO:0000256" key="8">
    <source>
        <dbReference type="SAM" id="MobiDB-lite"/>
    </source>
</evidence>
<dbReference type="InterPro" id="IPR002067">
    <property type="entry name" value="MCP"/>
</dbReference>
<dbReference type="PANTHER" id="PTHR24089">
    <property type="entry name" value="SOLUTE CARRIER FAMILY 25"/>
    <property type="match status" value="1"/>
</dbReference>
<keyword evidence="5 6" id="KW-0472">Membrane</keyword>
<protein>
    <recommendedName>
        <fullName evidence="12">Mitochondrial carrier protein</fullName>
    </recommendedName>
</protein>
<evidence type="ECO:0000256" key="5">
    <source>
        <dbReference type="ARBA" id="ARBA00023136"/>
    </source>
</evidence>
<evidence type="ECO:0000313" key="10">
    <source>
        <dbReference type="EMBL" id="KAK9844654.1"/>
    </source>
</evidence>